<evidence type="ECO:0000256" key="1">
    <source>
        <dbReference type="ARBA" id="ARBA00005201"/>
    </source>
</evidence>
<dbReference type="InterPro" id="IPR015865">
    <property type="entry name" value="Riboflavin_kinase_bac/euk"/>
</dbReference>
<feature type="signal peptide" evidence="8">
    <location>
        <begin position="1"/>
        <end position="20"/>
    </location>
</feature>
<comment type="caution">
    <text evidence="10">The sequence shown here is derived from an EMBL/GenBank/DDBJ whole genome shotgun (WGS) entry which is preliminary data.</text>
</comment>
<dbReference type="SUPFAM" id="SSF82114">
    <property type="entry name" value="Riboflavin kinase-like"/>
    <property type="match status" value="1"/>
</dbReference>
<reference evidence="10 11" key="1">
    <citation type="journal article" date="2024" name="Science">
        <title>Giant polyketide synthase enzymes in the biosynthesis of giant marine polyether toxins.</title>
        <authorList>
            <person name="Fallon T.R."/>
            <person name="Shende V.V."/>
            <person name="Wierzbicki I.H."/>
            <person name="Pendleton A.L."/>
            <person name="Watervoot N.F."/>
            <person name="Auber R.P."/>
            <person name="Gonzalez D.J."/>
            <person name="Wisecaver J.H."/>
            <person name="Moore B.S."/>
        </authorList>
    </citation>
    <scope>NUCLEOTIDE SEQUENCE [LARGE SCALE GENOMIC DNA]</scope>
    <source>
        <strain evidence="10 11">12B1</strain>
    </source>
</reference>
<keyword evidence="11" id="KW-1185">Reference proteome</keyword>
<evidence type="ECO:0000256" key="4">
    <source>
        <dbReference type="ARBA" id="ARBA00022643"/>
    </source>
</evidence>
<keyword evidence="5" id="KW-0808">Transferase</keyword>
<evidence type="ECO:0000259" key="9">
    <source>
        <dbReference type="SMART" id="SM00904"/>
    </source>
</evidence>
<dbReference type="GO" id="GO:0005524">
    <property type="term" value="F:ATP binding"/>
    <property type="evidence" value="ECO:0007669"/>
    <property type="project" value="UniProtKB-KW"/>
</dbReference>
<keyword evidence="6" id="KW-0547">Nucleotide-binding</keyword>
<dbReference type="Proteomes" id="UP001515480">
    <property type="component" value="Unassembled WGS sequence"/>
</dbReference>
<evidence type="ECO:0000256" key="5">
    <source>
        <dbReference type="ARBA" id="ARBA00022679"/>
    </source>
</evidence>
<gene>
    <name evidence="10" type="ORF">AB1Y20_009309</name>
</gene>
<evidence type="ECO:0000256" key="8">
    <source>
        <dbReference type="SAM" id="SignalP"/>
    </source>
</evidence>
<keyword evidence="3" id="KW-0285">Flavoprotein</keyword>
<organism evidence="10 11">
    <name type="scientific">Prymnesium parvum</name>
    <name type="common">Toxic golden alga</name>
    <dbReference type="NCBI Taxonomy" id="97485"/>
    <lineage>
        <taxon>Eukaryota</taxon>
        <taxon>Haptista</taxon>
        <taxon>Haptophyta</taxon>
        <taxon>Prymnesiophyceae</taxon>
        <taxon>Prymnesiales</taxon>
        <taxon>Prymnesiaceae</taxon>
        <taxon>Prymnesium</taxon>
    </lineage>
</organism>
<evidence type="ECO:0000256" key="3">
    <source>
        <dbReference type="ARBA" id="ARBA00022630"/>
    </source>
</evidence>
<dbReference type="EC" id="2.7.1.26" evidence="2"/>
<keyword evidence="8" id="KW-0732">Signal</keyword>
<feature type="domain" description="Riboflavin kinase" evidence="9">
    <location>
        <begin position="66"/>
        <end position="198"/>
    </location>
</feature>
<dbReference type="GO" id="GO:0009231">
    <property type="term" value="P:riboflavin biosynthetic process"/>
    <property type="evidence" value="ECO:0007669"/>
    <property type="project" value="InterPro"/>
</dbReference>
<evidence type="ECO:0000256" key="6">
    <source>
        <dbReference type="ARBA" id="ARBA00022741"/>
    </source>
</evidence>
<keyword evidence="4" id="KW-0288">FMN</keyword>
<dbReference type="GO" id="GO:0009398">
    <property type="term" value="P:FMN biosynthetic process"/>
    <property type="evidence" value="ECO:0007669"/>
    <property type="project" value="TreeGrafter"/>
</dbReference>
<dbReference type="Pfam" id="PF01687">
    <property type="entry name" value="Flavokinase"/>
    <property type="match status" value="1"/>
</dbReference>
<feature type="chain" id="PRO_5044204583" description="riboflavin kinase" evidence="8">
    <location>
        <begin position="21"/>
        <end position="261"/>
    </location>
</feature>
<dbReference type="Gene3D" id="2.40.30.30">
    <property type="entry name" value="Riboflavin kinase-like"/>
    <property type="match status" value="1"/>
</dbReference>
<keyword evidence="7" id="KW-0067">ATP-binding</keyword>
<dbReference type="InterPro" id="IPR023465">
    <property type="entry name" value="Riboflavin_kinase_dom_sf"/>
</dbReference>
<accession>A0AB34K3U2</accession>
<proteinExistence type="predicted"/>
<protein>
    <recommendedName>
        <fullName evidence="2">riboflavin kinase</fullName>
        <ecNumber evidence="2">2.7.1.26</ecNumber>
    </recommendedName>
</protein>
<dbReference type="PANTHER" id="PTHR22749:SF6">
    <property type="entry name" value="RIBOFLAVIN KINASE"/>
    <property type="match status" value="1"/>
</dbReference>
<name>A0AB34K3U2_PRYPA</name>
<dbReference type="PANTHER" id="PTHR22749">
    <property type="entry name" value="RIBOFLAVIN KINASE/FMN ADENYLYLTRANSFERASE"/>
    <property type="match status" value="1"/>
</dbReference>
<dbReference type="SMART" id="SM00904">
    <property type="entry name" value="Flavokinase"/>
    <property type="match status" value="1"/>
</dbReference>
<evidence type="ECO:0000256" key="2">
    <source>
        <dbReference type="ARBA" id="ARBA00012105"/>
    </source>
</evidence>
<evidence type="ECO:0000313" key="10">
    <source>
        <dbReference type="EMBL" id="KAL1527938.1"/>
    </source>
</evidence>
<dbReference type="InterPro" id="IPR023468">
    <property type="entry name" value="Riboflavin_kinase"/>
</dbReference>
<dbReference type="AlphaFoldDB" id="A0AB34K3U2"/>
<evidence type="ECO:0000256" key="7">
    <source>
        <dbReference type="ARBA" id="ARBA00022840"/>
    </source>
</evidence>
<comment type="pathway">
    <text evidence="1">Cofactor biosynthesis; FMN biosynthesis; FMN from riboflavin (ATP route): step 1/1.</text>
</comment>
<dbReference type="GO" id="GO:0008531">
    <property type="term" value="F:riboflavin kinase activity"/>
    <property type="evidence" value="ECO:0007669"/>
    <property type="project" value="UniProtKB-EC"/>
</dbReference>
<dbReference type="EMBL" id="JBGBPQ010000002">
    <property type="protein sequence ID" value="KAL1527938.1"/>
    <property type="molecule type" value="Genomic_DNA"/>
</dbReference>
<evidence type="ECO:0000313" key="11">
    <source>
        <dbReference type="Proteomes" id="UP001515480"/>
    </source>
</evidence>
<sequence>MPPLVSTLLATLTISPRALALIPMQCTARPAMHASPPSRSVRMVRMNAGSLAEQVKLAVSRGASSPLDTCPAVCGAVATGFGRGSKKLGVPTANLPCSLFQTTLNDLSCGVYIGWAVVRGSLYKCVANIGFSPTFVDAENPEKMVEAHLLHVFHDDFYHEPLALLLVGFIRAERKFNSFDELVTTIRADIETARLELDQPPYHSMRHARWLRSKLITPDLDSTGPVFELLPPADLLADEPSTADGIIVGLPPAGFEWGSIF</sequence>